<dbReference type="Pfam" id="PF03572">
    <property type="entry name" value="Peptidase_S41"/>
    <property type="match status" value="1"/>
</dbReference>
<sequence>MKFYSFILVFLMALSASSYAQSSNQTAGLNLGFEQLNESGFPKDWFIWGQGYTIRTDTTEKYQGKNSIMIQSRTETQENQFGSPALGIPVTFKGKEVELSGFLKLRNVDNGHAGLLLRIDGEGKTLQFDNMHQRNIHGSSEWTRYTTRLPLPDDARYIYIAAMNTGTGTVWADDLTLKIDGKDINVVIKENAKTYRAATDHTFDNGSGISISQVDKPVVENLALLCKVWGFLKYYHPVIASGEVNWDYALFKVLPSYLSSKTAKERNACLLNLVNLAGDINSKATERNERNKDAKILPDLDWLTNKKELGDTLSNKLIQIRSAKRKMEHYYIGLAEGVGNPIFKNENSYASMTFPDDGFRLLSLYRYWNIINYFFPYKHLIGENWNDVLTGFIPTFLNAKNETEYTLAALQLIARIHDTHANIWGGNKVLEMYKGIRSPAFQARFIEGQLVVTGFYSDTLGIKNQVKTGDIIIKINGITTAQLIKKYLPLTPASNYPTQLRDIPRNYLLRTNDSTLLFEISDGSKVSELRLPTIDRRKLNFTIDYIPRADLPAYYLIDNNIGYLFPGKYKNAQLKEIEKLFAGTKGIIIDMRCYPSDFMPFTFGDYIKAKSSPFVKFTTGSIRDPGLFTFGGAISNGGKGKYTGKVVMIVNELSQSNAEYTTMAFQSSPNVTVIGSTTAGADGNVSAITLPGGISSMISGIGVYYPDGTETQRKGVKIDISMQPTINGIRAGKDELLEKAKEMILSE</sequence>
<evidence type="ECO:0000313" key="3">
    <source>
        <dbReference type="EMBL" id="RXF71860.1"/>
    </source>
</evidence>
<dbReference type="SMART" id="SM00245">
    <property type="entry name" value="TSPc"/>
    <property type="match status" value="1"/>
</dbReference>
<evidence type="ECO:0000256" key="1">
    <source>
        <dbReference type="SAM" id="SignalP"/>
    </source>
</evidence>
<dbReference type="InterPro" id="IPR005151">
    <property type="entry name" value="Tail-specific_protease"/>
</dbReference>
<evidence type="ECO:0000313" key="4">
    <source>
        <dbReference type="Proteomes" id="UP000290848"/>
    </source>
</evidence>
<dbReference type="Proteomes" id="UP000290848">
    <property type="component" value="Unassembled WGS sequence"/>
</dbReference>
<dbReference type="EMBL" id="RXOC01000002">
    <property type="protein sequence ID" value="RXF71860.1"/>
    <property type="molecule type" value="Genomic_DNA"/>
</dbReference>
<dbReference type="InterPro" id="IPR036034">
    <property type="entry name" value="PDZ_sf"/>
</dbReference>
<organism evidence="3 4">
    <name type="scientific">Arcticibacter tournemirensis</name>
    <dbReference type="NCBI Taxonomy" id="699437"/>
    <lineage>
        <taxon>Bacteria</taxon>
        <taxon>Pseudomonadati</taxon>
        <taxon>Bacteroidota</taxon>
        <taxon>Sphingobacteriia</taxon>
        <taxon>Sphingobacteriales</taxon>
        <taxon>Sphingobacteriaceae</taxon>
        <taxon>Arcticibacter</taxon>
    </lineage>
</organism>
<feature type="chain" id="PRO_5020996373" evidence="1">
    <location>
        <begin position="21"/>
        <end position="747"/>
    </location>
</feature>
<dbReference type="GO" id="GO:0006508">
    <property type="term" value="P:proteolysis"/>
    <property type="evidence" value="ECO:0007669"/>
    <property type="project" value="InterPro"/>
</dbReference>
<accession>A0A4Q0MEJ6</accession>
<dbReference type="Gene3D" id="2.30.42.10">
    <property type="match status" value="1"/>
</dbReference>
<dbReference type="RefSeq" id="WP_128768109.1">
    <property type="nucleotide sequence ID" value="NZ_RXOC01000002.1"/>
</dbReference>
<dbReference type="Gene3D" id="2.60.120.260">
    <property type="entry name" value="Galactose-binding domain-like"/>
    <property type="match status" value="1"/>
</dbReference>
<evidence type="ECO:0000259" key="2">
    <source>
        <dbReference type="SMART" id="SM00245"/>
    </source>
</evidence>
<dbReference type="Gene3D" id="3.90.226.10">
    <property type="entry name" value="2-enoyl-CoA Hydratase, Chain A, domain 1"/>
    <property type="match status" value="1"/>
</dbReference>
<name>A0A4Q0MEJ6_9SPHI</name>
<gene>
    <name evidence="3" type="ORF">EKH83_04015</name>
</gene>
<reference evidence="3 4" key="1">
    <citation type="submission" date="2018-12" db="EMBL/GenBank/DDBJ databases">
        <title>The Draft Genome Sequence of the Soil Bacterium Pedobacter tournemirensis R1.</title>
        <authorList>
            <person name="He J."/>
        </authorList>
    </citation>
    <scope>NUCLEOTIDE SEQUENCE [LARGE SCALE GENOMIC DNA]</scope>
    <source>
        <strain evidence="3 4">R1</strain>
    </source>
</reference>
<dbReference type="SUPFAM" id="SSF52096">
    <property type="entry name" value="ClpP/crotonase"/>
    <property type="match status" value="1"/>
</dbReference>
<dbReference type="CDD" id="cd07562">
    <property type="entry name" value="Peptidase_S41_TRI"/>
    <property type="match status" value="1"/>
</dbReference>
<protein>
    <submittedName>
        <fullName evidence="3">Peptidase S41</fullName>
    </submittedName>
</protein>
<comment type="caution">
    <text evidence="3">The sequence shown here is derived from an EMBL/GenBank/DDBJ whole genome shotgun (WGS) entry which is preliminary data.</text>
</comment>
<dbReference type="GO" id="GO:0008236">
    <property type="term" value="F:serine-type peptidase activity"/>
    <property type="evidence" value="ECO:0007669"/>
    <property type="project" value="InterPro"/>
</dbReference>
<keyword evidence="1" id="KW-0732">Signal</keyword>
<dbReference type="InterPro" id="IPR029045">
    <property type="entry name" value="ClpP/crotonase-like_dom_sf"/>
</dbReference>
<feature type="domain" description="Tail specific protease" evidence="2">
    <location>
        <begin position="538"/>
        <end position="723"/>
    </location>
</feature>
<feature type="signal peptide" evidence="1">
    <location>
        <begin position="1"/>
        <end position="20"/>
    </location>
</feature>
<proteinExistence type="predicted"/>
<dbReference type="Gene3D" id="3.30.750.44">
    <property type="match status" value="1"/>
</dbReference>
<dbReference type="AlphaFoldDB" id="A0A4Q0MEJ6"/>